<keyword evidence="14" id="KW-1185">Reference proteome</keyword>
<evidence type="ECO:0000256" key="7">
    <source>
        <dbReference type="ARBA" id="ARBA00023015"/>
    </source>
</evidence>
<dbReference type="PROSITE" id="PS50157">
    <property type="entry name" value="ZINC_FINGER_C2H2_2"/>
    <property type="match status" value="3"/>
</dbReference>
<dbReference type="InterPro" id="IPR050331">
    <property type="entry name" value="Zinc_finger"/>
</dbReference>
<evidence type="ECO:0000256" key="4">
    <source>
        <dbReference type="ARBA" id="ARBA00022737"/>
    </source>
</evidence>
<dbReference type="Gene3D" id="3.30.160.60">
    <property type="entry name" value="Classic Zinc Finger"/>
    <property type="match status" value="3"/>
</dbReference>
<keyword evidence="8" id="KW-0238">DNA-binding</keyword>
<dbReference type="GO" id="GO:0003677">
    <property type="term" value="F:DNA binding"/>
    <property type="evidence" value="ECO:0007669"/>
    <property type="project" value="UniProtKB-KW"/>
</dbReference>
<dbReference type="PROSITE" id="PS00028">
    <property type="entry name" value="ZINC_FINGER_C2H2_1"/>
    <property type="match status" value="3"/>
</dbReference>
<evidence type="ECO:0000259" key="13">
    <source>
        <dbReference type="PROSITE" id="PS50157"/>
    </source>
</evidence>
<sequence length="219" mass="23165">QAAAAAALGSGHQLLAAHQGRAQDLFAAAHHAALPQGGVKVPHYPHHHHNHHPGAAAAAAAAAAAGPLGLPAHSIIVPTTAQLLPGMPHPPPSHHQPPQLPKMEPTAKSHVASSGGAVNPHHLQHPYECLTCHKAFSRSYSLTTHMKIHSGVRDHRCPMCDKAYSRTDHLKRHIIHSHTPGGAPSAPKPPSAKNFICPACQKAFSDSSHLRRHMRTHPG</sequence>
<dbReference type="FunFam" id="3.30.160.60:FF:000008">
    <property type="entry name" value="RB-associated KRAB zinc finger protein-like"/>
    <property type="match status" value="1"/>
</dbReference>
<dbReference type="GO" id="GO:0005634">
    <property type="term" value="C:nucleus"/>
    <property type="evidence" value="ECO:0007669"/>
    <property type="project" value="UniProtKB-SubCell"/>
</dbReference>
<evidence type="ECO:0000256" key="12">
    <source>
        <dbReference type="SAM" id="MobiDB-lite"/>
    </source>
</evidence>
<evidence type="ECO:0000313" key="14">
    <source>
        <dbReference type="Proteomes" id="UP000095280"/>
    </source>
</evidence>
<feature type="compositionally biased region" description="Pro residues" evidence="12">
    <location>
        <begin position="87"/>
        <end position="100"/>
    </location>
</feature>
<dbReference type="GO" id="GO:0008270">
    <property type="term" value="F:zinc ion binding"/>
    <property type="evidence" value="ECO:0007669"/>
    <property type="project" value="UniProtKB-KW"/>
</dbReference>
<name>A0A1I8HE54_9PLAT</name>
<evidence type="ECO:0000256" key="9">
    <source>
        <dbReference type="ARBA" id="ARBA00023163"/>
    </source>
</evidence>
<dbReference type="FunFam" id="3.30.160.60:FF:000931">
    <property type="entry name" value="zinc finger protein 697"/>
    <property type="match status" value="1"/>
</dbReference>
<keyword evidence="5 11" id="KW-0863">Zinc-finger</keyword>
<dbReference type="Proteomes" id="UP000095280">
    <property type="component" value="Unplaced"/>
</dbReference>
<dbReference type="InterPro" id="IPR036236">
    <property type="entry name" value="Znf_C2H2_sf"/>
</dbReference>
<keyword evidence="4" id="KW-0677">Repeat</keyword>
<evidence type="ECO:0000256" key="6">
    <source>
        <dbReference type="ARBA" id="ARBA00022833"/>
    </source>
</evidence>
<protein>
    <submittedName>
        <fullName evidence="15">Zinc finger protein 362</fullName>
    </submittedName>
</protein>
<dbReference type="SMART" id="SM00355">
    <property type="entry name" value="ZnF_C2H2"/>
    <property type="match status" value="3"/>
</dbReference>
<comment type="subcellular location">
    <subcellularLocation>
        <location evidence="1">Nucleus</location>
    </subcellularLocation>
</comment>
<evidence type="ECO:0000256" key="8">
    <source>
        <dbReference type="ARBA" id="ARBA00023125"/>
    </source>
</evidence>
<evidence type="ECO:0000256" key="1">
    <source>
        <dbReference type="ARBA" id="ARBA00004123"/>
    </source>
</evidence>
<dbReference type="GO" id="GO:0010468">
    <property type="term" value="P:regulation of gene expression"/>
    <property type="evidence" value="ECO:0007669"/>
    <property type="project" value="TreeGrafter"/>
</dbReference>
<proteinExistence type="inferred from homology"/>
<evidence type="ECO:0000256" key="3">
    <source>
        <dbReference type="ARBA" id="ARBA00022723"/>
    </source>
</evidence>
<evidence type="ECO:0000256" key="11">
    <source>
        <dbReference type="PROSITE-ProRule" id="PRU00042"/>
    </source>
</evidence>
<dbReference type="PANTHER" id="PTHR16515:SF66">
    <property type="entry name" value="C2H2-TYPE DOMAIN-CONTAINING PROTEIN"/>
    <property type="match status" value="1"/>
</dbReference>
<keyword evidence="6" id="KW-0862">Zinc</keyword>
<evidence type="ECO:0000256" key="5">
    <source>
        <dbReference type="ARBA" id="ARBA00022771"/>
    </source>
</evidence>
<feature type="domain" description="C2H2-type" evidence="13">
    <location>
        <begin position="127"/>
        <end position="154"/>
    </location>
</feature>
<dbReference type="InterPro" id="IPR013087">
    <property type="entry name" value="Znf_C2H2_type"/>
</dbReference>
<keyword evidence="10" id="KW-0539">Nucleus</keyword>
<dbReference type="PANTHER" id="PTHR16515">
    <property type="entry name" value="PR DOMAIN ZINC FINGER PROTEIN"/>
    <property type="match status" value="1"/>
</dbReference>
<evidence type="ECO:0000256" key="2">
    <source>
        <dbReference type="ARBA" id="ARBA00006991"/>
    </source>
</evidence>
<dbReference type="AlphaFoldDB" id="A0A1I8HE54"/>
<dbReference type="Pfam" id="PF00096">
    <property type="entry name" value="zf-C2H2"/>
    <property type="match status" value="3"/>
</dbReference>
<reference evidence="15" key="1">
    <citation type="submission" date="2016-11" db="UniProtKB">
        <authorList>
            <consortium name="WormBaseParasite"/>
        </authorList>
    </citation>
    <scope>IDENTIFICATION</scope>
</reference>
<feature type="domain" description="C2H2-type" evidence="13">
    <location>
        <begin position="195"/>
        <end position="219"/>
    </location>
</feature>
<keyword evidence="9" id="KW-0804">Transcription</keyword>
<keyword evidence="7" id="KW-0805">Transcription regulation</keyword>
<feature type="domain" description="C2H2-type" evidence="13">
    <location>
        <begin position="155"/>
        <end position="179"/>
    </location>
</feature>
<dbReference type="WBParaSite" id="maker-uti_cns_0005510-snap-gene-0.7-mRNA-1">
    <property type="protein sequence ID" value="maker-uti_cns_0005510-snap-gene-0.7-mRNA-1"/>
    <property type="gene ID" value="maker-uti_cns_0005510-snap-gene-0.7"/>
</dbReference>
<keyword evidence="3" id="KW-0479">Metal-binding</keyword>
<comment type="similarity">
    <text evidence="2">Belongs to the krueppel C2H2-type zinc-finger protein family.</text>
</comment>
<organism evidence="14 15">
    <name type="scientific">Macrostomum lignano</name>
    <dbReference type="NCBI Taxonomy" id="282301"/>
    <lineage>
        <taxon>Eukaryota</taxon>
        <taxon>Metazoa</taxon>
        <taxon>Spiralia</taxon>
        <taxon>Lophotrochozoa</taxon>
        <taxon>Platyhelminthes</taxon>
        <taxon>Rhabditophora</taxon>
        <taxon>Macrostomorpha</taxon>
        <taxon>Macrostomida</taxon>
        <taxon>Macrostomidae</taxon>
        <taxon>Macrostomum</taxon>
    </lineage>
</organism>
<evidence type="ECO:0000313" key="15">
    <source>
        <dbReference type="WBParaSite" id="maker-uti_cns_0005510-snap-gene-0.7-mRNA-1"/>
    </source>
</evidence>
<evidence type="ECO:0000256" key="10">
    <source>
        <dbReference type="ARBA" id="ARBA00023242"/>
    </source>
</evidence>
<dbReference type="SUPFAM" id="SSF57667">
    <property type="entry name" value="beta-beta-alpha zinc fingers"/>
    <property type="match status" value="2"/>
</dbReference>
<feature type="region of interest" description="Disordered" evidence="12">
    <location>
        <begin position="86"/>
        <end position="116"/>
    </location>
</feature>
<accession>A0A1I8HE54</accession>